<gene>
    <name evidence="1" type="ordered locus">Slin_1273</name>
</gene>
<proteinExistence type="predicted"/>
<dbReference type="RefSeq" id="WP_012925874.1">
    <property type="nucleotide sequence ID" value="NC_013730.1"/>
</dbReference>
<protein>
    <submittedName>
        <fullName evidence="1">Uncharacterized protein</fullName>
    </submittedName>
</protein>
<evidence type="ECO:0000313" key="2">
    <source>
        <dbReference type="Proteomes" id="UP000002028"/>
    </source>
</evidence>
<reference evidence="1 2" key="1">
    <citation type="journal article" date="2010" name="Stand. Genomic Sci.">
        <title>Complete genome sequence of Spirosoma linguale type strain (1).</title>
        <authorList>
            <person name="Lail K."/>
            <person name="Sikorski J."/>
            <person name="Saunders E."/>
            <person name="Lapidus A."/>
            <person name="Glavina Del Rio T."/>
            <person name="Copeland A."/>
            <person name="Tice H."/>
            <person name="Cheng J.-F."/>
            <person name="Lucas S."/>
            <person name="Nolan M."/>
            <person name="Bruce D."/>
            <person name="Goodwin L."/>
            <person name="Pitluck S."/>
            <person name="Ivanova N."/>
            <person name="Mavromatis K."/>
            <person name="Ovchinnikova G."/>
            <person name="Pati A."/>
            <person name="Chen A."/>
            <person name="Palaniappan K."/>
            <person name="Land M."/>
            <person name="Hauser L."/>
            <person name="Chang Y.-J."/>
            <person name="Jeffries C.D."/>
            <person name="Chain P."/>
            <person name="Brettin T."/>
            <person name="Detter J.C."/>
            <person name="Schuetze A."/>
            <person name="Rohde M."/>
            <person name="Tindall B.J."/>
            <person name="Goeker M."/>
            <person name="Bristow J."/>
            <person name="Eisen J.A."/>
            <person name="Markowitz V."/>
            <person name="Hugenholtz P."/>
            <person name="Kyrpides N.C."/>
            <person name="Klenk H.-P."/>
            <person name="Chen F."/>
        </authorList>
    </citation>
    <scope>NUCLEOTIDE SEQUENCE [LARGE SCALE GENOMIC DNA]</scope>
    <source>
        <strain evidence="2">ATCC 33905 / DSM 74 / LMG 10896 / Claus 1</strain>
    </source>
</reference>
<dbReference type="Proteomes" id="UP000002028">
    <property type="component" value="Chromosome"/>
</dbReference>
<name>D2QLW7_SPILD</name>
<dbReference type="HOGENOM" id="CLU_2013819_0_0_10"/>
<accession>D2QLW7</accession>
<keyword evidence="2" id="KW-1185">Reference proteome</keyword>
<dbReference type="AlphaFoldDB" id="D2QLW7"/>
<dbReference type="KEGG" id="sli:Slin_1273"/>
<evidence type="ECO:0000313" key="1">
    <source>
        <dbReference type="EMBL" id="ADB37323.1"/>
    </source>
</evidence>
<organism evidence="1 2">
    <name type="scientific">Spirosoma linguale (strain ATCC 33905 / DSM 74 / LMG 10896 / Claus 1)</name>
    <dbReference type="NCBI Taxonomy" id="504472"/>
    <lineage>
        <taxon>Bacteria</taxon>
        <taxon>Pseudomonadati</taxon>
        <taxon>Bacteroidota</taxon>
        <taxon>Cytophagia</taxon>
        <taxon>Cytophagales</taxon>
        <taxon>Cytophagaceae</taxon>
        <taxon>Spirosoma</taxon>
    </lineage>
</organism>
<dbReference type="EMBL" id="CP001769">
    <property type="protein sequence ID" value="ADB37323.1"/>
    <property type="molecule type" value="Genomic_DNA"/>
</dbReference>
<sequence length="123" mass="13126">MDAVYEWLLHSTGNEGNFYTILNSHRAGGQGSEKVITVMARQPDFKVVNLLITPKQGNGADAFLTEWSKAHTQQQQLSFAGPVEVIDYLATSKVSGSGLADGSIQVLVGTPSGEAGAITFDRN</sequence>